<dbReference type="Proteomes" id="UP000027195">
    <property type="component" value="Unassembled WGS sequence"/>
</dbReference>
<keyword evidence="3" id="KW-1185">Reference proteome</keyword>
<name>A0A067MEM6_BOTB1</name>
<protein>
    <recommendedName>
        <fullName evidence="1">F-box domain-containing protein</fullName>
    </recommendedName>
</protein>
<dbReference type="EMBL" id="KL198072">
    <property type="protein sequence ID" value="KDQ10036.1"/>
    <property type="molecule type" value="Genomic_DNA"/>
</dbReference>
<dbReference type="AlphaFoldDB" id="A0A067MEM6"/>
<dbReference type="STRING" id="930990.A0A067MEM6"/>
<dbReference type="InParanoid" id="A0A067MEM6"/>
<dbReference type="HOGENOM" id="CLU_783009_0_0_1"/>
<accession>A0A067MEM6</accession>
<reference evidence="3" key="1">
    <citation type="journal article" date="2014" name="Proc. Natl. Acad. Sci. U.S.A.">
        <title>Extensive sampling of basidiomycete genomes demonstrates inadequacy of the white-rot/brown-rot paradigm for wood decay fungi.</title>
        <authorList>
            <person name="Riley R."/>
            <person name="Salamov A.A."/>
            <person name="Brown D.W."/>
            <person name="Nagy L.G."/>
            <person name="Floudas D."/>
            <person name="Held B.W."/>
            <person name="Levasseur A."/>
            <person name="Lombard V."/>
            <person name="Morin E."/>
            <person name="Otillar R."/>
            <person name="Lindquist E.A."/>
            <person name="Sun H."/>
            <person name="LaButti K.M."/>
            <person name="Schmutz J."/>
            <person name="Jabbour D."/>
            <person name="Luo H."/>
            <person name="Baker S.E."/>
            <person name="Pisabarro A.G."/>
            <person name="Walton J.D."/>
            <person name="Blanchette R.A."/>
            <person name="Henrissat B."/>
            <person name="Martin F."/>
            <person name="Cullen D."/>
            <person name="Hibbett D.S."/>
            <person name="Grigoriev I.V."/>
        </authorList>
    </citation>
    <scope>NUCLEOTIDE SEQUENCE [LARGE SCALE GENOMIC DNA]</scope>
    <source>
        <strain evidence="3">FD-172 SS1</strain>
    </source>
</reference>
<sequence length="354" mass="39731">MDPSSKMFATDDESASINILPRGAAFATWKSRLGELKGSIQAYLTAIEVLRKSMLALGSPAAPGHGSSFVDALYHEIDASLSEVQSMEAQLCIGRTVLQSMRNQSRALAPINLLPIEVLSRIFSMSIEEDKDSVKCRSRRQTNFADTPAQVCRYWRDAAFHTSDLWTRIMLHESMPHHRARAELSLKHSKHLPLHIFVECTSEGNASWLDEVIHILLPHILRCISLEIVVNGSAQLEHLLWGLLWPRPLQIKSVTWKNKKTTNYLESCVDDNFHDVMRGVEHLSLVGICFHWGDPIFAGLLSLTVSDFVTTNHSAWGDPRGFEDVLRGCPMLEYLELSSVGVAMATWVWTIGKE</sequence>
<organism evidence="2 3">
    <name type="scientific">Botryobasidium botryosum (strain FD-172 SS1)</name>
    <dbReference type="NCBI Taxonomy" id="930990"/>
    <lineage>
        <taxon>Eukaryota</taxon>
        <taxon>Fungi</taxon>
        <taxon>Dikarya</taxon>
        <taxon>Basidiomycota</taxon>
        <taxon>Agaricomycotina</taxon>
        <taxon>Agaricomycetes</taxon>
        <taxon>Cantharellales</taxon>
        <taxon>Botryobasidiaceae</taxon>
        <taxon>Botryobasidium</taxon>
    </lineage>
</organism>
<evidence type="ECO:0000259" key="1">
    <source>
        <dbReference type="Pfam" id="PF12937"/>
    </source>
</evidence>
<evidence type="ECO:0000313" key="3">
    <source>
        <dbReference type="Proteomes" id="UP000027195"/>
    </source>
</evidence>
<dbReference type="InterPro" id="IPR001810">
    <property type="entry name" value="F-box_dom"/>
</dbReference>
<proteinExistence type="predicted"/>
<dbReference type="Pfam" id="PF12937">
    <property type="entry name" value="F-box-like"/>
    <property type="match status" value="1"/>
</dbReference>
<dbReference type="Gene3D" id="1.20.1280.50">
    <property type="match status" value="1"/>
</dbReference>
<feature type="domain" description="F-box" evidence="1">
    <location>
        <begin position="111"/>
        <end position="171"/>
    </location>
</feature>
<gene>
    <name evidence="2" type="ORF">BOTBODRAFT_178583</name>
</gene>
<evidence type="ECO:0000313" key="2">
    <source>
        <dbReference type="EMBL" id="KDQ10036.1"/>
    </source>
</evidence>
<dbReference type="OrthoDB" id="8048523at2759"/>